<dbReference type="RefSeq" id="WP_076982599.1">
    <property type="nucleotide sequence ID" value="NZ_CGIH01000009.1"/>
</dbReference>
<keyword evidence="5" id="KW-1185">Reference proteome</keyword>
<organism evidence="4 5">
    <name type="scientific">Syntrophomonas zehnderi OL-4</name>
    <dbReference type="NCBI Taxonomy" id="690567"/>
    <lineage>
        <taxon>Bacteria</taxon>
        <taxon>Bacillati</taxon>
        <taxon>Bacillota</taxon>
        <taxon>Clostridia</taxon>
        <taxon>Eubacteriales</taxon>
        <taxon>Syntrophomonadaceae</taxon>
        <taxon>Syntrophomonas</taxon>
    </lineage>
</organism>
<evidence type="ECO:0000256" key="1">
    <source>
        <dbReference type="ARBA" id="ARBA00009350"/>
    </source>
</evidence>
<evidence type="ECO:0000256" key="2">
    <source>
        <dbReference type="HAMAP-Rule" id="MF_00674"/>
    </source>
</evidence>
<evidence type="ECO:0000313" key="4">
    <source>
        <dbReference type="EMBL" id="CFX17265.1"/>
    </source>
</evidence>
<reference evidence="4 5" key="1">
    <citation type="submission" date="2015-03" db="EMBL/GenBank/DDBJ databases">
        <authorList>
            <person name="Murphy D."/>
        </authorList>
    </citation>
    <scope>NUCLEOTIDE SEQUENCE [LARGE SCALE GENOMIC DNA]</scope>
    <source>
        <strain evidence="4 5">OL-4</strain>
    </source>
</reference>
<dbReference type="InterPro" id="IPR003731">
    <property type="entry name" value="Di-Nase_FeMo-co_biosynth"/>
</dbReference>
<feature type="domain" description="Dinitrogenase iron-molybdenum cofactor biosynthesis" evidence="3">
    <location>
        <begin position="149"/>
        <end position="237"/>
    </location>
</feature>
<dbReference type="Pfam" id="PF02579">
    <property type="entry name" value="Nitro_FeMo-Co"/>
    <property type="match status" value="1"/>
</dbReference>
<protein>
    <recommendedName>
        <fullName evidence="2">UPF0251 protein 707</fullName>
    </recommendedName>
</protein>
<dbReference type="PANTHER" id="PTHR37478">
    <property type="match status" value="1"/>
</dbReference>
<comment type="similarity">
    <text evidence="1 2">Belongs to the UPF0251 family.</text>
</comment>
<dbReference type="PANTHER" id="PTHR37478:SF2">
    <property type="entry name" value="UPF0251 PROTEIN TK0562"/>
    <property type="match status" value="1"/>
</dbReference>
<dbReference type="AlphaFoldDB" id="A0A0E4G9M3"/>
<dbReference type="STRING" id="690567.707"/>
<name>A0A0E4G9M3_9FIRM</name>
<sequence>MPRESKCRMVAFMPPVQAYKPVGVPLADVEEVVFKVEEIEAIRLKNHLNLEQEQCAQLMGVSRPTFQRILTEAYAKVADAFSNGKSIRIEGGSYCLGQGHCRRRERNLAQREGCQHYGAGLVPESVTDGAPIFPNKIAVCANGSDPSAVIEERFGRCTHFMVWDLNSKTFEVLNSRESDHYNSPGTSIAKRLIQAGVGSLIVGHIGPQAFKVLKQAHVRIYTGASGKSITQTIAMFEANELTELESANS</sequence>
<evidence type="ECO:0000313" key="5">
    <source>
        <dbReference type="Proteomes" id="UP000045545"/>
    </source>
</evidence>
<gene>
    <name evidence="4" type="ORF">707</name>
</gene>
<dbReference type="HAMAP" id="MF_00674">
    <property type="entry name" value="UPF0251"/>
    <property type="match status" value="1"/>
</dbReference>
<dbReference type="Pfam" id="PF02001">
    <property type="entry name" value="DUF134"/>
    <property type="match status" value="1"/>
</dbReference>
<dbReference type="Gene3D" id="3.30.420.130">
    <property type="entry name" value="Dinitrogenase iron-molybdenum cofactor biosynthesis domain"/>
    <property type="match status" value="1"/>
</dbReference>
<dbReference type="CDD" id="cd00562">
    <property type="entry name" value="NifX_NifB"/>
    <property type="match status" value="1"/>
</dbReference>
<accession>A0A0E4G9M3</accession>
<proteinExistence type="inferred from homology"/>
<dbReference type="OrthoDB" id="280278at2"/>
<dbReference type="Proteomes" id="UP000045545">
    <property type="component" value="Unassembled WGS sequence"/>
</dbReference>
<dbReference type="InterPro" id="IPR036105">
    <property type="entry name" value="DiNase_FeMo-co_biosyn_sf"/>
</dbReference>
<dbReference type="SUPFAM" id="SSF53146">
    <property type="entry name" value="Nitrogenase accessory factor-like"/>
    <property type="match status" value="1"/>
</dbReference>
<dbReference type="InterPro" id="IPR002852">
    <property type="entry name" value="UPF0251"/>
</dbReference>
<evidence type="ECO:0000259" key="3">
    <source>
        <dbReference type="Pfam" id="PF02579"/>
    </source>
</evidence>
<dbReference type="EMBL" id="CGIH01000009">
    <property type="protein sequence ID" value="CFX17265.1"/>
    <property type="molecule type" value="Genomic_DNA"/>
</dbReference>